<name>A0A3M6VPA9_9STRA</name>
<protein>
    <submittedName>
        <fullName evidence="2">Uncharacterized protein</fullName>
    </submittedName>
</protein>
<evidence type="ECO:0000256" key="1">
    <source>
        <dbReference type="SAM" id="Phobius"/>
    </source>
</evidence>
<sequence>MIEIDYDMERKTLAISQRTYARASFLITCWMILHDILELKYGLLSAFTIKGFRFVYMRVLK</sequence>
<gene>
    <name evidence="2" type="ORF">DD238_008068</name>
</gene>
<dbReference type="EMBL" id="QLLG01000092">
    <property type="protein sequence ID" value="RMX68227.1"/>
    <property type="molecule type" value="Genomic_DNA"/>
</dbReference>
<evidence type="ECO:0000313" key="2">
    <source>
        <dbReference type="EMBL" id="RMX68227.1"/>
    </source>
</evidence>
<keyword evidence="3" id="KW-1185">Reference proteome</keyword>
<keyword evidence="1" id="KW-0472">Membrane</keyword>
<accession>A0A3M6VPA9</accession>
<comment type="caution">
    <text evidence="2">The sequence shown here is derived from an EMBL/GenBank/DDBJ whole genome shotgun (WGS) entry which is preliminary data.</text>
</comment>
<proteinExistence type="predicted"/>
<organism evidence="2 3">
    <name type="scientific">Peronospora effusa</name>
    <dbReference type="NCBI Taxonomy" id="542832"/>
    <lineage>
        <taxon>Eukaryota</taxon>
        <taxon>Sar</taxon>
        <taxon>Stramenopiles</taxon>
        <taxon>Oomycota</taxon>
        <taxon>Peronosporomycetes</taxon>
        <taxon>Peronosporales</taxon>
        <taxon>Peronosporaceae</taxon>
        <taxon>Peronospora</taxon>
    </lineage>
</organism>
<reference evidence="2 3" key="1">
    <citation type="submission" date="2018-06" db="EMBL/GenBank/DDBJ databases">
        <title>Comparative genomics of downy mildews reveals potential adaptations to biotrophy.</title>
        <authorList>
            <person name="Fletcher K."/>
            <person name="Klosterman S.J."/>
            <person name="Derevnina L."/>
            <person name="Martin F."/>
            <person name="Koike S."/>
            <person name="Reyes Chin-Wo S."/>
            <person name="Mou B."/>
            <person name="Michelmore R."/>
        </authorList>
    </citation>
    <scope>NUCLEOTIDE SEQUENCE [LARGE SCALE GENOMIC DNA]</scope>
    <source>
        <strain evidence="2 3">R14</strain>
    </source>
</reference>
<dbReference type="Proteomes" id="UP000282087">
    <property type="component" value="Unassembled WGS sequence"/>
</dbReference>
<dbReference type="AlphaFoldDB" id="A0A3M6VPA9"/>
<feature type="transmembrane region" description="Helical" evidence="1">
    <location>
        <begin position="20"/>
        <end position="37"/>
    </location>
</feature>
<keyword evidence="1" id="KW-1133">Transmembrane helix</keyword>
<evidence type="ECO:0000313" key="3">
    <source>
        <dbReference type="Proteomes" id="UP000282087"/>
    </source>
</evidence>
<keyword evidence="1" id="KW-0812">Transmembrane</keyword>